<organism evidence="2 3">
    <name type="scientific">Liparis tanakae</name>
    <name type="common">Tanaka's snailfish</name>
    <dbReference type="NCBI Taxonomy" id="230148"/>
    <lineage>
        <taxon>Eukaryota</taxon>
        <taxon>Metazoa</taxon>
        <taxon>Chordata</taxon>
        <taxon>Craniata</taxon>
        <taxon>Vertebrata</taxon>
        <taxon>Euteleostomi</taxon>
        <taxon>Actinopterygii</taxon>
        <taxon>Neopterygii</taxon>
        <taxon>Teleostei</taxon>
        <taxon>Neoteleostei</taxon>
        <taxon>Acanthomorphata</taxon>
        <taxon>Eupercaria</taxon>
        <taxon>Perciformes</taxon>
        <taxon>Cottioidei</taxon>
        <taxon>Cottales</taxon>
        <taxon>Liparidae</taxon>
        <taxon>Liparis</taxon>
    </lineage>
</organism>
<dbReference type="Proteomes" id="UP000314294">
    <property type="component" value="Unassembled WGS sequence"/>
</dbReference>
<accession>A0A4Z2J6S3</accession>
<protein>
    <submittedName>
        <fullName evidence="2">Uncharacterized protein</fullName>
    </submittedName>
</protein>
<feature type="region of interest" description="Disordered" evidence="1">
    <location>
        <begin position="212"/>
        <end position="240"/>
    </location>
</feature>
<feature type="compositionally biased region" description="Basic residues" evidence="1">
    <location>
        <begin position="34"/>
        <end position="44"/>
    </location>
</feature>
<gene>
    <name evidence="2" type="ORF">EYF80_004380</name>
</gene>
<feature type="region of interest" description="Disordered" evidence="1">
    <location>
        <begin position="322"/>
        <end position="358"/>
    </location>
</feature>
<keyword evidence="3" id="KW-1185">Reference proteome</keyword>
<name>A0A4Z2J6S3_9TELE</name>
<comment type="caution">
    <text evidence="2">The sequence shown here is derived from an EMBL/GenBank/DDBJ whole genome shotgun (WGS) entry which is preliminary data.</text>
</comment>
<feature type="region of interest" description="Disordered" evidence="1">
    <location>
        <begin position="1"/>
        <end position="65"/>
    </location>
</feature>
<evidence type="ECO:0000313" key="2">
    <source>
        <dbReference type="EMBL" id="TNN85358.1"/>
    </source>
</evidence>
<dbReference type="EMBL" id="SRLO01000021">
    <property type="protein sequence ID" value="TNN85358.1"/>
    <property type="molecule type" value="Genomic_DNA"/>
</dbReference>
<evidence type="ECO:0000313" key="3">
    <source>
        <dbReference type="Proteomes" id="UP000314294"/>
    </source>
</evidence>
<feature type="compositionally biased region" description="Polar residues" evidence="1">
    <location>
        <begin position="224"/>
        <end position="240"/>
    </location>
</feature>
<evidence type="ECO:0000256" key="1">
    <source>
        <dbReference type="SAM" id="MobiDB-lite"/>
    </source>
</evidence>
<dbReference type="AlphaFoldDB" id="A0A4Z2J6S3"/>
<proteinExistence type="predicted"/>
<sequence>MKAVTVSSRRFHSASSSSSRAPMVMKPSSSRSHTVLRKMQRRPKSCWVSHSMKSSISSAMSPPAVEKERNRTSDPLVHVVLDDLNQVTAAVALRTPDLCEPVPEGRRELLENRQAKRERESPPGFMVATSRKPVAAPISSTSSFSPLPFSASTRDFSVSRTLTGKTQNTYLVRVPDGPQASQEVRRLHVQSGPRVTDIAGAVAEHHSVHLTPTVSKDRFRSYPVSPTSRTDSPNRSARPTSTASLLMLYVHTTWRNSSGTPAMLSMKGPADRDEEPTMDRMVASSSGFLTRPASSMNPDEDEDIHDIEGFRWNAGVGLAASRTRLSEPHRRRPNAAASPDWCPSAPPACSGRPSGTDP</sequence>
<reference evidence="2 3" key="1">
    <citation type="submission" date="2019-03" db="EMBL/GenBank/DDBJ databases">
        <title>First draft genome of Liparis tanakae, snailfish: a comprehensive survey of snailfish specific genes.</title>
        <authorList>
            <person name="Kim W."/>
            <person name="Song I."/>
            <person name="Jeong J.-H."/>
            <person name="Kim D."/>
            <person name="Kim S."/>
            <person name="Ryu S."/>
            <person name="Song J.Y."/>
            <person name="Lee S.K."/>
        </authorList>
    </citation>
    <scope>NUCLEOTIDE SEQUENCE [LARGE SCALE GENOMIC DNA]</scope>
    <source>
        <tissue evidence="2">Muscle</tissue>
    </source>
</reference>
<feature type="compositionally biased region" description="Low complexity" evidence="1">
    <location>
        <begin position="49"/>
        <end position="64"/>
    </location>
</feature>